<dbReference type="PANTHER" id="PTHR45180:SF1">
    <property type="entry name" value="OS01G0307686 PROTEIN"/>
    <property type="match status" value="1"/>
</dbReference>
<evidence type="ECO:0000313" key="3">
    <source>
        <dbReference type="Proteomes" id="UP001341840"/>
    </source>
</evidence>
<dbReference type="CDD" id="cd02440">
    <property type="entry name" value="AdoMet_MTases"/>
    <property type="match status" value="1"/>
</dbReference>
<evidence type="ECO:0000259" key="1">
    <source>
        <dbReference type="Pfam" id="PF08241"/>
    </source>
</evidence>
<sequence length="262" mass="29788">MADLFLKQAEEYAKARPSYPTELFQFIASKTPSHELAWDVGTGSGQAAKHLAGIYKNVIGTDTSDKQLEFATKLPNVKYQHTPSIMSMEEVEQKVAAQGSVDLVTIAQALHWFDLPSFYKQVKWVLKKPHGVIAAICYDVPRVSDEVDKVFDEYYDVLSPYWEPGRKFVEDNYRSIDFPFERVDGADHTGPFEFVSQVTMDLESYLTFMRSSSAYQTAKDKGVELLGEDFFQKFKVAWGHNGSRIAKFPLFVRIGRVGDVKR</sequence>
<keyword evidence="3" id="KW-1185">Reference proteome</keyword>
<dbReference type="Proteomes" id="UP001341840">
    <property type="component" value="Unassembled WGS sequence"/>
</dbReference>
<dbReference type="Gene3D" id="3.40.50.150">
    <property type="entry name" value="Vaccinia Virus protein VP39"/>
    <property type="match status" value="1"/>
</dbReference>
<gene>
    <name evidence="2" type="ORF">PIB30_048783</name>
</gene>
<proteinExistence type="predicted"/>
<dbReference type="InterPro" id="IPR029063">
    <property type="entry name" value="SAM-dependent_MTases_sf"/>
</dbReference>
<dbReference type="EMBL" id="JASCZI010151357">
    <property type="protein sequence ID" value="MED6172291.1"/>
    <property type="molecule type" value="Genomic_DNA"/>
</dbReference>
<feature type="domain" description="Methyltransferase type 11" evidence="1">
    <location>
        <begin position="39"/>
        <end position="128"/>
    </location>
</feature>
<dbReference type="SUPFAM" id="SSF53335">
    <property type="entry name" value="S-adenosyl-L-methionine-dependent methyltransferases"/>
    <property type="match status" value="1"/>
</dbReference>
<dbReference type="Pfam" id="PF08241">
    <property type="entry name" value="Methyltransf_11"/>
    <property type="match status" value="1"/>
</dbReference>
<organism evidence="2 3">
    <name type="scientific">Stylosanthes scabra</name>
    <dbReference type="NCBI Taxonomy" id="79078"/>
    <lineage>
        <taxon>Eukaryota</taxon>
        <taxon>Viridiplantae</taxon>
        <taxon>Streptophyta</taxon>
        <taxon>Embryophyta</taxon>
        <taxon>Tracheophyta</taxon>
        <taxon>Spermatophyta</taxon>
        <taxon>Magnoliopsida</taxon>
        <taxon>eudicotyledons</taxon>
        <taxon>Gunneridae</taxon>
        <taxon>Pentapetalae</taxon>
        <taxon>rosids</taxon>
        <taxon>fabids</taxon>
        <taxon>Fabales</taxon>
        <taxon>Fabaceae</taxon>
        <taxon>Papilionoideae</taxon>
        <taxon>50 kb inversion clade</taxon>
        <taxon>dalbergioids sensu lato</taxon>
        <taxon>Dalbergieae</taxon>
        <taxon>Pterocarpus clade</taxon>
        <taxon>Stylosanthes</taxon>
    </lineage>
</organism>
<accession>A0ABU6VFH4</accession>
<dbReference type="PANTHER" id="PTHR45180">
    <property type="entry name" value="OS01G0307686 PROTEIN"/>
    <property type="match status" value="1"/>
</dbReference>
<protein>
    <recommendedName>
        <fullName evidence="1">Methyltransferase type 11 domain-containing protein</fullName>
    </recommendedName>
</protein>
<comment type="caution">
    <text evidence="2">The sequence shown here is derived from an EMBL/GenBank/DDBJ whole genome shotgun (WGS) entry which is preliminary data.</text>
</comment>
<evidence type="ECO:0000313" key="2">
    <source>
        <dbReference type="EMBL" id="MED6172291.1"/>
    </source>
</evidence>
<dbReference type="InterPro" id="IPR013216">
    <property type="entry name" value="Methyltransf_11"/>
</dbReference>
<reference evidence="2 3" key="1">
    <citation type="journal article" date="2023" name="Plants (Basel)">
        <title>Bridging the Gap: Combining Genomics and Transcriptomics Approaches to Understand Stylosanthes scabra, an Orphan Legume from the Brazilian Caatinga.</title>
        <authorList>
            <person name="Ferreira-Neto J.R.C."/>
            <person name="da Silva M.D."/>
            <person name="Binneck E."/>
            <person name="de Melo N.F."/>
            <person name="da Silva R.H."/>
            <person name="de Melo A.L.T.M."/>
            <person name="Pandolfi V."/>
            <person name="Bustamante F.O."/>
            <person name="Brasileiro-Vidal A.C."/>
            <person name="Benko-Iseppon A.M."/>
        </authorList>
    </citation>
    <scope>NUCLEOTIDE SEQUENCE [LARGE SCALE GENOMIC DNA]</scope>
    <source>
        <tissue evidence="2">Leaves</tissue>
    </source>
</reference>
<name>A0ABU6VFH4_9FABA</name>